<dbReference type="SUPFAM" id="SSF50494">
    <property type="entry name" value="Trypsin-like serine proteases"/>
    <property type="match status" value="2"/>
</dbReference>
<dbReference type="SMART" id="SM00020">
    <property type="entry name" value="Tryp_SPc"/>
    <property type="match status" value="1"/>
</dbReference>
<protein>
    <submittedName>
        <fullName evidence="10">Prostasin-like</fullName>
    </submittedName>
</protein>
<evidence type="ECO:0000256" key="4">
    <source>
        <dbReference type="ARBA" id="ARBA00022825"/>
    </source>
</evidence>
<dbReference type="InterPro" id="IPR043504">
    <property type="entry name" value="Peptidase_S1_PA_chymotrypsin"/>
</dbReference>
<reference evidence="10" key="1">
    <citation type="submission" date="2025-08" db="UniProtKB">
        <authorList>
            <consortium name="RefSeq"/>
        </authorList>
    </citation>
    <scope>IDENTIFICATION</scope>
    <source>
        <tissue evidence="10">White muscle</tissue>
    </source>
</reference>
<keyword evidence="9" id="KW-1185">Reference proteome</keyword>
<dbReference type="InterPro" id="IPR001314">
    <property type="entry name" value="Peptidase_S1A"/>
</dbReference>
<organism evidence="9 10">
    <name type="scientific">Salvelinus namaycush</name>
    <name type="common">Lake trout</name>
    <name type="synonym">Salmo namaycush</name>
    <dbReference type="NCBI Taxonomy" id="8040"/>
    <lineage>
        <taxon>Eukaryota</taxon>
        <taxon>Metazoa</taxon>
        <taxon>Chordata</taxon>
        <taxon>Craniata</taxon>
        <taxon>Vertebrata</taxon>
        <taxon>Euteleostomi</taxon>
        <taxon>Actinopterygii</taxon>
        <taxon>Neopterygii</taxon>
        <taxon>Teleostei</taxon>
        <taxon>Protacanthopterygii</taxon>
        <taxon>Salmoniformes</taxon>
        <taxon>Salmonidae</taxon>
        <taxon>Salmoninae</taxon>
        <taxon>Salvelinus</taxon>
    </lineage>
</organism>
<evidence type="ECO:0000313" key="10">
    <source>
        <dbReference type="RefSeq" id="XP_038818509.1"/>
    </source>
</evidence>
<evidence type="ECO:0000313" key="9">
    <source>
        <dbReference type="Proteomes" id="UP000808372"/>
    </source>
</evidence>
<dbReference type="Gene3D" id="1.10.340.70">
    <property type="match status" value="1"/>
</dbReference>
<keyword evidence="5" id="KW-1015">Disulfide bond</keyword>
<feature type="domain" description="Peptidase S1" evidence="8">
    <location>
        <begin position="231"/>
        <end position="465"/>
    </location>
</feature>
<dbReference type="PROSITE" id="PS00135">
    <property type="entry name" value="TRYPSIN_SER"/>
    <property type="match status" value="1"/>
</dbReference>
<dbReference type="KEGG" id="snh:120019268"/>
<dbReference type="PANTHER" id="PTHR24253">
    <property type="entry name" value="TRANSMEMBRANE PROTEASE SERINE"/>
    <property type="match status" value="1"/>
</dbReference>
<evidence type="ECO:0000256" key="6">
    <source>
        <dbReference type="ARBA" id="ARBA00023180"/>
    </source>
</evidence>
<dbReference type="InterPro" id="IPR033116">
    <property type="entry name" value="TRYPSIN_SER"/>
</dbReference>
<dbReference type="RefSeq" id="XP_038818509.1">
    <property type="nucleotide sequence ID" value="XM_038962581.1"/>
</dbReference>
<dbReference type="GO" id="GO:0004252">
    <property type="term" value="F:serine-type endopeptidase activity"/>
    <property type="evidence" value="ECO:0007669"/>
    <property type="project" value="InterPro"/>
</dbReference>
<evidence type="ECO:0000256" key="2">
    <source>
        <dbReference type="ARBA" id="ARBA00022729"/>
    </source>
</evidence>
<evidence type="ECO:0000256" key="5">
    <source>
        <dbReference type="ARBA" id="ARBA00023157"/>
    </source>
</evidence>
<dbReference type="Proteomes" id="UP000808372">
    <property type="component" value="Chromosome 24"/>
</dbReference>
<dbReference type="PROSITE" id="PS50240">
    <property type="entry name" value="TRYPSIN_DOM"/>
    <property type="match status" value="1"/>
</dbReference>
<dbReference type="InterPro" id="IPR009003">
    <property type="entry name" value="Peptidase_S1_PA"/>
</dbReference>
<dbReference type="GO" id="GO:0006508">
    <property type="term" value="P:proteolysis"/>
    <property type="evidence" value="ECO:0007669"/>
    <property type="project" value="UniProtKB-KW"/>
</dbReference>
<dbReference type="Pfam" id="PF17921">
    <property type="entry name" value="Integrase_H2C2"/>
    <property type="match status" value="1"/>
</dbReference>
<dbReference type="PRINTS" id="PR00722">
    <property type="entry name" value="CHYMOTRYPSIN"/>
</dbReference>
<dbReference type="FunFam" id="2.40.10.10:FF:000057">
    <property type="entry name" value="Zgc:100868"/>
    <property type="match status" value="1"/>
</dbReference>
<proteinExistence type="predicted"/>
<dbReference type="AlphaFoldDB" id="A0A8U0P719"/>
<dbReference type="InterPro" id="IPR018114">
    <property type="entry name" value="TRYPSIN_HIS"/>
</dbReference>
<dbReference type="PROSITE" id="PS00134">
    <property type="entry name" value="TRYPSIN_HIS"/>
    <property type="match status" value="1"/>
</dbReference>
<accession>A0A8U0P719</accession>
<keyword evidence="2" id="KW-0732">Signal</keyword>
<dbReference type="PANTHER" id="PTHR24253:SF144">
    <property type="entry name" value="CHYMOTRYPSIN-LIKE PROTEASE CTRL-1-RELATED"/>
    <property type="match status" value="1"/>
</dbReference>
<evidence type="ECO:0000259" key="8">
    <source>
        <dbReference type="PROSITE" id="PS50240"/>
    </source>
</evidence>
<keyword evidence="1 7" id="KW-0645">Protease</keyword>
<dbReference type="Pfam" id="PF00089">
    <property type="entry name" value="Trypsin"/>
    <property type="match status" value="2"/>
</dbReference>
<evidence type="ECO:0000256" key="1">
    <source>
        <dbReference type="ARBA" id="ARBA00022670"/>
    </source>
</evidence>
<dbReference type="Gene3D" id="2.40.10.10">
    <property type="entry name" value="Trypsin-like serine proteases"/>
    <property type="match status" value="2"/>
</dbReference>
<dbReference type="InterPro" id="IPR001254">
    <property type="entry name" value="Trypsin_dom"/>
</dbReference>
<sequence>MALEEWRQWLFNFNISYRPGSKNVKPDALSRLYSSAATSSDSETILPTSCPAASVVWGIEALVCKAQRSQPDPGGCLANRMFIPDPGSCRTLAFLRQRFWWSTMVPDVSAFVNACTVCAQNKTLCTSTSNLLVYLGRQNQQSINSNEVSQTVSQIICNPNYNSTTSDNDICLLKLSSPVTFTDYIQPVCLAAVGSTYYTGTTSWVAIHRQMLSLLCLSSPVCGIASLNTKIVGGQDAVAGSWPWQASLHSSNSHFCGGSLINKEWVLTAAHCFPSTSTSNLLVYLGRQTQQSINSNEVSQTISQIICHPNYNSATSDNDICLLKLSSPVTFTDYIQPVCLAAVDSTYFTGTTSWVTGWGNINSDVPLPSPGTLQEVTVPVVGNRECSCLYTGFSSITNNMICAGLLSGGKDSCQGDSGGPMVSKPGQVWIQSGVVSFGQGCGDANFPGVYTRVSQYQTWINSQISTDMPGFVTFSSSGTDSDLNVSCNALSNGITLFSLSPILVFLYLF</sequence>
<keyword evidence="4 7" id="KW-0720">Serine protease</keyword>
<evidence type="ECO:0000256" key="3">
    <source>
        <dbReference type="ARBA" id="ARBA00022801"/>
    </source>
</evidence>
<dbReference type="InterPro" id="IPR041588">
    <property type="entry name" value="Integrase_H2C2"/>
</dbReference>
<name>A0A8U0P719_SALNM</name>
<evidence type="ECO:0000256" key="7">
    <source>
        <dbReference type="RuleBase" id="RU363034"/>
    </source>
</evidence>
<keyword evidence="6" id="KW-0325">Glycoprotein</keyword>
<keyword evidence="3 7" id="KW-0378">Hydrolase</keyword>
<dbReference type="CDD" id="cd00190">
    <property type="entry name" value="Tryp_SPc"/>
    <property type="match status" value="1"/>
</dbReference>
<gene>
    <name evidence="10" type="primary">LOC120019268</name>
</gene>
<dbReference type="GeneID" id="120019268"/>